<organism evidence="1">
    <name type="scientific">Deinococcus sonorensis KR-87</name>
    <dbReference type="NCBI Taxonomy" id="694439"/>
    <lineage>
        <taxon>Bacteria</taxon>
        <taxon>Thermotogati</taxon>
        <taxon>Deinococcota</taxon>
        <taxon>Deinococci</taxon>
        <taxon>Deinococcales</taxon>
        <taxon>Deinococcaceae</taxon>
        <taxon>Deinococcus</taxon>
    </lineage>
</organism>
<dbReference type="KEGG" id="dsc:ABOD76_02160"/>
<geneLocation type="plasmid" evidence="1">
    <name>pDson01</name>
</geneLocation>
<proteinExistence type="predicted"/>
<dbReference type="AlphaFoldDB" id="A0AAU7U5V4"/>
<gene>
    <name evidence="1" type="ORF">ABOD76_02160</name>
</gene>
<protein>
    <submittedName>
        <fullName evidence="1">Uncharacterized protein</fullName>
    </submittedName>
</protein>
<evidence type="ECO:0000313" key="1">
    <source>
        <dbReference type="EMBL" id="XBV83873.1"/>
    </source>
</evidence>
<reference evidence="1" key="1">
    <citation type="submission" date="2024-06" db="EMBL/GenBank/DDBJ databases">
        <title>Draft Genome Sequence of Deinococcus sonorensis Type Strain KR-87, a Biofilm Producing Representative of the Genus Deinococcus.</title>
        <authorList>
            <person name="Boren L.S."/>
            <person name="Grosso R.A."/>
            <person name="Hugenberg-Cox A.N."/>
            <person name="Hill J.T.E."/>
            <person name="Albert C.M."/>
            <person name="Tuohy J.M."/>
        </authorList>
    </citation>
    <scope>NUCLEOTIDE SEQUENCE</scope>
    <source>
        <strain evidence="1">KR-87</strain>
        <plasmid evidence="1">pDson01</plasmid>
    </source>
</reference>
<keyword evidence="1" id="KW-0614">Plasmid</keyword>
<dbReference type="EMBL" id="CP158297">
    <property type="protein sequence ID" value="XBV83873.1"/>
    <property type="molecule type" value="Genomic_DNA"/>
</dbReference>
<dbReference type="RefSeq" id="WP_350241688.1">
    <property type="nucleotide sequence ID" value="NZ_CP158297.1"/>
</dbReference>
<name>A0AAU7U5V4_9DEIO</name>
<accession>A0AAU7U5V4</accession>
<sequence length="44" mass="4904">MSGSTGALRRLIGQPRAASWPEVNREHGREGDLKIAHRWARHAA</sequence>